<accession>A0A1I7XHJ9</accession>
<evidence type="ECO:0000313" key="1">
    <source>
        <dbReference type="Proteomes" id="UP000095283"/>
    </source>
</evidence>
<name>A0A1I7XHJ9_HETBA</name>
<reference evidence="2" key="1">
    <citation type="submission" date="2016-11" db="UniProtKB">
        <authorList>
            <consortium name="WormBaseParasite"/>
        </authorList>
    </citation>
    <scope>IDENTIFICATION</scope>
</reference>
<keyword evidence="1" id="KW-1185">Reference proteome</keyword>
<dbReference type="WBParaSite" id="Hba_16792">
    <property type="protein sequence ID" value="Hba_16792"/>
    <property type="gene ID" value="Hba_16792"/>
</dbReference>
<organism evidence="1 2">
    <name type="scientific">Heterorhabditis bacteriophora</name>
    <name type="common">Entomopathogenic nematode worm</name>
    <dbReference type="NCBI Taxonomy" id="37862"/>
    <lineage>
        <taxon>Eukaryota</taxon>
        <taxon>Metazoa</taxon>
        <taxon>Ecdysozoa</taxon>
        <taxon>Nematoda</taxon>
        <taxon>Chromadorea</taxon>
        <taxon>Rhabditida</taxon>
        <taxon>Rhabditina</taxon>
        <taxon>Rhabditomorpha</taxon>
        <taxon>Strongyloidea</taxon>
        <taxon>Heterorhabditidae</taxon>
        <taxon>Heterorhabditis</taxon>
    </lineage>
</organism>
<dbReference type="AlphaFoldDB" id="A0A1I7XHJ9"/>
<dbReference type="Proteomes" id="UP000095283">
    <property type="component" value="Unplaced"/>
</dbReference>
<sequence length="81" mass="9034">MSTSAIQNLSLSQEKNELTTKENTGAAVCSNIIRKTLAGTTTISINNLRNSFNNTINIIFKCRNTTHHYGASDLVNLRFFR</sequence>
<protein>
    <submittedName>
        <fullName evidence="2">Uncharacterized protein</fullName>
    </submittedName>
</protein>
<evidence type="ECO:0000313" key="2">
    <source>
        <dbReference type="WBParaSite" id="Hba_16792"/>
    </source>
</evidence>
<proteinExistence type="predicted"/>